<reference evidence="1" key="1">
    <citation type="submission" date="2018-05" db="EMBL/GenBank/DDBJ databases">
        <title>Draft genome of Mucuna pruriens seed.</title>
        <authorList>
            <person name="Nnadi N.E."/>
            <person name="Vos R."/>
            <person name="Hasami M.H."/>
            <person name="Devisetty U.K."/>
            <person name="Aguiy J.C."/>
        </authorList>
    </citation>
    <scope>NUCLEOTIDE SEQUENCE [LARGE SCALE GENOMIC DNA]</scope>
    <source>
        <strain evidence="1">JCA_2017</strain>
    </source>
</reference>
<accession>A0A371IAF1</accession>
<evidence type="ECO:0008006" key="3">
    <source>
        <dbReference type="Google" id="ProtNLM"/>
    </source>
</evidence>
<dbReference type="Proteomes" id="UP000257109">
    <property type="component" value="Unassembled WGS sequence"/>
</dbReference>
<keyword evidence="2" id="KW-1185">Reference proteome</keyword>
<comment type="caution">
    <text evidence="1">The sequence shown here is derived from an EMBL/GenBank/DDBJ whole genome shotgun (WGS) entry which is preliminary data.</text>
</comment>
<sequence>MECRTLMRIYKPSRRKCILVARITGLVASFFGHPERCSYALDGNLTSQFTTNKVKKIEVADLFDIKQNRGESLKSYLACFYNAIVRKGLRDGSFNDTLALRRLSSMEEILRAYLHPLRVQAAEPIERRLQASSTDTGAEFPQNFTPLTQKRTQILKEICHTSLLEFPPKVKRWVLGLDRDGWCDFYRAFSHSTKECWTLKTQLEKLI</sequence>
<gene>
    <name evidence="1" type="ORF">CR513_03260</name>
</gene>
<protein>
    <recommendedName>
        <fullName evidence="3">Retrotransposon gag domain-containing protein</fullName>
    </recommendedName>
</protein>
<evidence type="ECO:0000313" key="1">
    <source>
        <dbReference type="EMBL" id="RDY12023.1"/>
    </source>
</evidence>
<dbReference type="EMBL" id="QJKJ01000543">
    <property type="protein sequence ID" value="RDY12023.1"/>
    <property type="molecule type" value="Genomic_DNA"/>
</dbReference>
<organism evidence="1 2">
    <name type="scientific">Mucuna pruriens</name>
    <name type="common">Velvet bean</name>
    <name type="synonym">Dolichos pruriens</name>
    <dbReference type="NCBI Taxonomy" id="157652"/>
    <lineage>
        <taxon>Eukaryota</taxon>
        <taxon>Viridiplantae</taxon>
        <taxon>Streptophyta</taxon>
        <taxon>Embryophyta</taxon>
        <taxon>Tracheophyta</taxon>
        <taxon>Spermatophyta</taxon>
        <taxon>Magnoliopsida</taxon>
        <taxon>eudicotyledons</taxon>
        <taxon>Gunneridae</taxon>
        <taxon>Pentapetalae</taxon>
        <taxon>rosids</taxon>
        <taxon>fabids</taxon>
        <taxon>Fabales</taxon>
        <taxon>Fabaceae</taxon>
        <taxon>Papilionoideae</taxon>
        <taxon>50 kb inversion clade</taxon>
        <taxon>NPAAA clade</taxon>
        <taxon>indigoferoid/millettioid clade</taxon>
        <taxon>Phaseoleae</taxon>
        <taxon>Mucuna</taxon>
    </lineage>
</organism>
<name>A0A371IAF1_MUCPR</name>
<evidence type="ECO:0000313" key="2">
    <source>
        <dbReference type="Proteomes" id="UP000257109"/>
    </source>
</evidence>
<feature type="non-terminal residue" evidence="1">
    <location>
        <position position="1"/>
    </location>
</feature>
<dbReference type="AlphaFoldDB" id="A0A371IAF1"/>
<proteinExistence type="predicted"/>
<dbReference type="OrthoDB" id="1740536at2759"/>